<sequence>MSTSSRLLFLVLSTVLIAGCGGGSGGGGSSASTVSDSTERNRSAPEEPVTILVNGCEVQEYQAAMLEYVNAARSQGRQCGSEFFPAVEPVVYNCPVEGAASKHSNDMAKNNFFSHTGSDGLRVGGRVTETGYEWSVVGENIAAGFDDVESVMTGWLESPGHCRNIMDGRFTGVAVVRVDSRTADYPNYWTQVFDRPR</sequence>
<evidence type="ECO:0000256" key="1">
    <source>
        <dbReference type="SAM" id="MobiDB-lite"/>
    </source>
</evidence>
<dbReference type="EMBL" id="FOUR01000011">
    <property type="protein sequence ID" value="SFN59399.1"/>
    <property type="molecule type" value="Genomic_DNA"/>
</dbReference>
<gene>
    <name evidence="4" type="ORF">SAMN04487961_3449</name>
</gene>
<feature type="signal peptide" evidence="2">
    <location>
        <begin position="1"/>
        <end position="18"/>
    </location>
</feature>
<dbReference type="AlphaFoldDB" id="A0A1I5AB47"/>
<evidence type="ECO:0000313" key="5">
    <source>
        <dbReference type="Proteomes" id="UP000199339"/>
    </source>
</evidence>
<dbReference type="InterPro" id="IPR014044">
    <property type="entry name" value="CAP_dom"/>
</dbReference>
<reference evidence="5" key="1">
    <citation type="submission" date="2016-10" db="EMBL/GenBank/DDBJ databases">
        <authorList>
            <person name="Varghese N."/>
            <person name="Submissions S."/>
        </authorList>
    </citation>
    <scope>NUCLEOTIDE SEQUENCE [LARGE SCALE GENOMIC DNA]</scope>
    <source>
        <strain evidence="5">CGMCC 1.6775</strain>
    </source>
</reference>
<dbReference type="PROSITE" id="PS51257">
    <property type="entry name" value="PROKAR_LIPOPROTEIN"/>
    <property type="match status" value="1"/>
</dbReference>
<evidence type="ECO:0000256" key="2">
    <source>
        <dbReference type="SAM" id="SignalP"/>
    </source>
</evidence>
<keyword evidence="5" id="KW-1185">Reference proteome</keyword>
<dbReference type="PANTHER" id="PTHR31157">
    <property type="entry name" value="SCP DOMAIN-CONTAINING PROTEIN"/>
    <property type="match status" value="1"/>
</dbReference>
<dbReference type="SUPFAM" id="SSF55797">
    <property type="entry name" value="PR-1-like"/>
    <property type="match status" value="1"/>
</dbReference>
<dbReference type="Pfam" id="PF00188">
    <property type="entry name" value="CAP"/>
    <property type="match status" value="1"/>
</dbReference>
<dbReference type="CDD" id="cd05379">
    <property type="entry name" value="CAP_bacterial"/>
    <property type="match status" value="1"/>
</dbReference>
<protein>
    <submittedName>
        <fullName evidence="4">Cysteine-rich secretory protein family protein</fullName>
    </submittedName>
</protein>
<dbReference type="InterPro" id="IPR035940">
    <property type="entry name" value="CAP_sf"/>
</dbReference>
<evidence type="ECO:0000259" key="3">
    <source>
        <dbReference type="Pfam" id="PF00188"/>
    </source>
</evidence>
<proteinExistence type="predicted"/>
<organism evidence="4 5">
    <name type="scientific">Marinobacter pelagius</name>
    <dbReference type="NCBI Taxonomy" id="379482"/>
    <lineage>
        <taxon>Bacteria</taxon>
        <taxon>Pseudomonadati</taxon>
        <taxon>Pseudomonadota</taxon>
        <taxon>Gammaproteobacteria</taxon>
        <taxon>Pseudomonadales</taxon>
        <taxon>Marinobacteraceae</taxon>
        <taxon>Marinobacter</taxon>
    </lineage>
</organism>
<dbReference type="PANTHER" id="PTHR31157:SF1">
    <property type="entry name" value="SCP DOMAIN-CONTAINING PROTEIN"/>
    <property type="match status" value="1"/>
</dbReference>
<feature type="domain" description="SCP" evidence="3">
    <location>
        <begin position="87"/>
        <end position="193"/>
    </location>
</feature>
<dbReference type="Gene3D" id="3.40.33.10">
    <property type="entry name" value="CAP"/>
    <property type="match status" value="1"/>
</dbReference>
<name>A0A1I5AB47_9GAMM</name>
<keyword evidence="2" id="KW-0732">Signal</keyword>
<dbReference type="Proteomes" id="UP000199339">
    <property type="component" value="Unassembled WGS sequence"/>
</dbReference>
<accession>A0A1I5AB47</accession>
<feature type="region of interest" description="Disordered" evidence="1">
    <location>
        <begin position="22"/>
        <end position="47"/>
    </location>
</feature>
<evidence type="ECO:0000313" key="4">
    <source>
        <dbReference type="EMBL" id="SFN59399.1"/>
    </source>
</evidence>
<feature type="chain" id="PRO_5011601452" evidence="2">
    <location>
        <begin position="19"/>
        <end position="197"/>
    </location>
</feature>